<name>A0A7J6GIH7_CANSA</name>
<protein>
    <recommendedName>
        <fullName evidence="6">SPARK domain-containing protein</fullName>
    </recommendedName>
</protein>
<proteinExistence type="predicted"/>
<feature type="chain" id="PRO_5029622819" description="SPARK domain-containing protein" evidence="1">
    <location>
        <begin position="29"/>
        <end position="475"/>
    </location>
</feature>
<dbReference type="PANTHER" id="PTHR33831:SF8">
    <property type="entry name" value="SPARK DOMAIN-CONTAINING PROTEIN"/>
    <property type="match status" value="1"/>
</dbReference>
<evidence type="ECO:0000313" key="5">
    <source>
        <dbReference type="Proteomes" id="UP000525078"/>
    </source>
</evidence>
<evidence type="ECO:0000259" key="2">
    <source>
        <dbReference type="Pfam" id="PF19160"/>
    </source>
</evidence>
<dbReference type="GO" id="GO:0005886">
    <property type="term" value="C:plasma membrane"/>
    <property type="evidence" value="ECO:0007669"/>
    <property type="project" value="TreeGrafter"/>
</dbReference>
<comment type="caution">
    <text evidence="4">The sequence shown here is derived from an EMBL/GenBank/DDBJ whole genome shotgun (WGS) entry which is preliminary data.</text>
</comment>
<gene>
    <name evidence="4" type="ORF">F8388_015476</name>
</gene>
<feature type="signal peptide" evidence="1">
    <location>
        <begin position="1"/>
        <end position="28"/>
    </location>
</feature>
<dbReference type="InterPro" id="IPR040336">
    <property type="entry name" value="At1g61900-like"/>
</dbReference>
<dbReference type="Pfam" id="PF19160">
    <property type="entry name" value="SPARK"/>
    <property type="match status" value="1"/>
</dbReference>
<dbReference type="PANTHER" id="PTHR33831">
    <property type="entry name" value="GPI-ANCHORED PROTEIN"/>
    <property type="match status" value="1"/>
</dbReference>
<dbReference type="InterPro" id="IPR043891">
    <property type="entry name" value="SPARK"/>
</dbReference>
<evidence type="ECO:0000313" key="4">
    <source>
        <dbReference type="EMBL" id="KAF4382648.1"/>
    </source>
</evidence>
<evidence type="ECO:0008006" key="6">
    <source>
        <dbReference type="Google" id="ProtNLM"/>
    </source>
</evidence>
<dbReference type="InterPro" id="IPR059003">
    <property type="entry name" value="At1g61900_C"/>
</dbReference>
<feature type="domain" description="At1g61900-like C-terminal" evidence="3">
    <location>
        <begin position="287"/>
        <end position="360"/>
    </location>
</feature>
<keyword evidence="1" id="KW-0732">Signal</keyword>
<dbReference type="Pfam" id="PF26584">
    <property type="entry name" value="At1g61900"/>
    <property type="match status" value="1"/>
</dbReference>
<dbReference type="AlphaFoldDB" id="A0A7J6GIH7"/>
<feature type="domain" description="SPARK" evidence="2">
    <location>
        <begin position="86"/>
        <end position="234"/>
    </location>
</feature>
<reference evidence="4 5" key="1">
    <citation type="journal article" date="2020" name="bioRxiv">
        <title>Sequence and annotation of 42 cannabis genomes reveals extensive copy number variation in cannabinoid synthesis and pathogen resistance genes.</title>
        <authorList>
            <person name="Mckernan K.J."/>
            <person name="Helbert Y."/>
            <person name="Kane L.T."/>
            <person name="Ebling H."/>
            <person name="Zhang L."/>
            <person name="Liu B."/>
            <person name="Eaton Z."/>
            <person name="Mclaughlin S."/>
            <person name="Kingan S."/>
            <person name="Baybayan P."/>
            <person name="Concepcion G."/>
            <person name="Jordan M."/>
            <person name="Riva A."/>
            <person name="Barbazuk W."/>
            <person name="Harkins T."/>
        </authorList>
    </citation>
    <scope>NUCLEOTIDE SEQUENCE [LARGE SCALE GENOMIC DNA]</scope>
    <source>
        <strain evidence="5">cv. Jamaican Lion 4</strain>
        <tissue evidence="4">Leaf</tissue>
    </source>
</reference>
<accession>A0A7J6GIH7</accession>
<dbReference type="EMBL" id="JAATIP010000054">
    <property type="protein sequence ID" value="KAF4382648.1"/>
    <property type="molecule type" value="Genomic_DNA"/>
</dbReference>
<evidence type="ECO:0000256" key="1">
    <source>
        <dbReference type="SAM" id="SignalP"/>
    </source>
</evidence>
<sequence length="475" mass="51260">MREGVVVSSGLVLQFTLLLFFCFSKCQGGSLGEIKAFMAPHISPAPSENPQPFLPVLGPSPMMPLTPLANGNAPPLSGSKVLLVHNKGLCKLNFSAVDTLLSITATDCWTSFAPYLANVVCCPQFDATLVNLIGQSSKDTGMLALNLTHSKHCLSDVQKILTSRGANVKLQKICSIRAVNLTEASCPVISTDSFESIVDSSRLLLACRKIDHVSECCEQVCQNAISDAAQKIALNGMSSLSEAAISPAQLSQIDDCKNIVLRWLASKLDPPSANTVLRGLTNCKINKACPLVFPNITHVVEECGEVIRNQTACCKAMGIYVSKLQQQSFITNVQALNCAAFLGMKLQKANVSKNIYNLCHINIKAFSLQEYGCLLPSLPSDATYDKTTGVSFVCDLNDNIAAPWPSLSSNYVSFCNKSMSLQSEVESSILHYHHVSHTDALTMSLDLGIIYCCACAFGYGTKTSSFFHCLNSIKF</sequence>
<organism evidence="4 5">
    <name type="scientific">Cannabis sativa</name>
    <name type="common">Hemp</name>
    <name type="synonym">Marijuana</name>
    <dbReference type="NCBI Taxonomy" id="3483"/>
    <lineage>
        <taxon>Eukaryota</taxon>
        <taxon>Viridiplantae</taxon>
        <taxon>Streptophyta</taxon>
        <taxon>Embryophyta</taxon>
        <taxon>Tracheophyta</taxon>
        <taxon>Spermatophyta</taxon>
        <taxon>Magnoliopsida</taxon>
        <taxon>eudicotyledons</taxon>
        <taxon>Gunneridae</taxon>
        <taxon>Pentapetalae</taxon>
        <taxon>rosids</taxon>
        <taxon>fabids</taxon>
        <taxon>Rosales</taxon>
        <taxon>Cannabaceae</taxon>
        <taxon>Cannabis</taxon>
    </lineage>
</organism>
<dbReference type="Proteomes" id="UP000525078">
    <property type="component" value="Unassembled WGS sequence"/>
</dbReference>
<evidence type="ECO:0000259" key="3">
    <source>
        <dbReference type="Pfam" id="PF26584"/>
    </source>
</evidence>